<dbReference type="EMBL" id="JADYXP020000022">
    <property type="protein sequence ID" value="KAL0102944.1"/>
    <property type="molecule type" value="Genomic_DNA"/>
</dbReference>
<evidence type="ECO:0000256" key="1">
    <source>
        <dbReference type="SAM" id="Phobius"/>
    </source>
</evidence>
<sequence length="99" mass="11528">MHRRSPSMCVTYSVSNRAVPLSGARVPRRLHEAAITRRGYHAYIVISIYFYFSEVFTVRSFFSLFFPLFHSSTFVLSSSVKNFIMCKVDRPARVLSRRI</sequence>
<dbReference type="AlphaFoldDB" id="A0AAW2EKM5"/>
<keyword evidence="1" id="KW-0472">Membrane</keyword>
<reference evidence="2 3" key="1">
    <citation type="submission" date="2023-03" db="EMBL/GenBank/DDBJ databases">
        <title>High recombination rates correlate with genetic variation in Cardiocondyla obscurior ants.</title>
        <authorList>
            <person name="Errbii M."/>
        </authorList>
    </citation>
    <scope>NUCLEOTIDE SEQUENCE [LARGE SCALE GENOMIC DNA]</scope>
    <source>
        <strain evidence="2">Alpha-2009</strain>
        <tissue evidence="2">Whole body</tissue>
    </source>
</reference>
<keyword evidence="3" id="KW-1185">Reference proteome</keyword>
<organism evidence="2 3">
    <name type="scientific">Cardiocondyla obscurior</name>
    <dbReference type="NCBI Taxonomy" id="286306"/>
    <lineage>
        <taxon>Eukaryota</taxon>
        <taxon>Metazoa</taxon>
        <taxon>Ecdysozoa</taxon>
        <taxon>Arthropoda</taxon>
        <taxon>Hexapoda</taxon>
        <taxon>Insecta</taxon>
        <taxon>Pterygota</taxon>
        <taxon>Neoptera</taxon>
        <taxon>Endopterygota</taxon>
        <taxon>Hymenoptera</taxon>
        <taxon>Apocrita</taxon>
        <taxon>Aculeata</taxon>
        <taxon>Formicoidea</taxon>
        <taxon>Formicidae</taxon>
        <taxon>Myrmicinae</taxon>
        <taxon>Cardiocondyla</taxon>
    </lineage>
</organism>
<keyword evidence="1" id="KW-0812">Transmembrane</keyword>
<keyword evidence="1" id="KW-1133">Transmembrane helix</keyword>
<dbReference type="Proteomes" id="UP001430953">
    <property type="component" value="Unassembled WGS sequence"/>
</dbReference>
<evidence type="ECO:0000313" key="3">
    <source>
        <dbReference type="Proteomes" id="UP001430953"/>
    </source>
</evidence>
<protein>
    <submittedName>
        <fullName evidence="2">Uncharacterized protein</fullName>
    </submittedName>
</protein>
<accession>A0AAW2EKM5</accession>
<name>A0AAW2EKM5_9HYME</name>
<comment type="caution">
    <text evidence="2">The sequence shown here is derived from an EMBL/GenBank/DDBJ whole genome shotgun (WGS) entry which is preliminary data.</text>
</comment>
<feature type="transmembrane region" description="Helical" evidence="1">
    <location>
        <begin position="35"/>
        <end position="52"/>
    </location>
</feature>
<gene>
    <name evidence="2" type="ORF">PUN28_018327</name>
</gene>
<evidence type="ECO:0000313" key="2">
    <source>
        <dbReference type="EMBL" id="KAL0102944.1"/>
    </source>
</evidence>
<feature type="transmembrane region" description="Helical" evidence="1">
    <location>
        <begin position="64"/>
        <end position="84"/>
    </location>
</feature>
<proteinExistence type="predicted"/>